<accession>A0AAU7E192</accession>
<keyword evidence="3" id="KW-0548">Nucleotidyltransferase</keyword>
<reference evidence="4" key="1">
    <citation type="journal article" date="2024" name="Microbiome">
        <title>Substantial viral diversity in bats and rodents from East Africa: insights into evolution, recombination, and cocirculation.</title>
        <authorList>
            <person name="Wang D."/>
            <person name="Yang X."/>
            <person name="Ren Z."/>
            <person name="Hu B."/>
            <person name="Zhao H."/>
            <person name="Yang K."/>
            <person name="Shi P."/>
            <person name="Zhang Z."/>
            <person name="Feng Q."/>
            <person name="Nawenja C.V."/>
            <person name="Obanda V."/>
            <person name="Robert K."/>
            <person name="Nalikka B."/>
            <person name="Waruhiu C.N."/>
            <person name="Ochola G.O."/>
            <person name="Onyuok S.O."/>
            <person name="Ochieng H."/>
            <person name="Li B."/>
            <person name="Zhu Y."/>
            <person name="Si H."/>
            <person name="Yin J."/>
            <person name="Kristiansen K."/>
            <person name="Jin X."/>
            <person name="Xu X."/>
            <person name="Xiao M."/>
            <person name="Agwanda B."/>
            <person name="Ommeh S."/>
            <person name="Li J."/>
            <person name="Shi Z.L."/>
        </authorList>
    </citation>
    <scope>NUCLEOTIDE SEQUENCE</scope>
    <source>
        <strain evidence="4">21A/Kenya/BAT0736/2015</strain>
    </source>
</reference>
<name>A0AAU7E192_9VIRU</name>
<evidence type="ECO:0000256" key="2">
    <source>
        <dbReference type="ARBA" id="ARBA00022679"/>
    </source>
</evidence>
<keyword evidence="2" id="KW-0808">Transferase</keyword>
<proteinExistence type="predicted"/>
<organism evidence="4">
    <name type="scientific">Miniopterus bat astrovirus</name>
    <dbReference type="NCBI Taxonomy" id="3141885"/>
    <lineage>
        <taxon>Viruses</taxon>
        <taxon>Riboviria</taxon>
        <taxon>Orthornavirae</taxon>
        <taxon>Pisuviricota</taxon>
        <taxon>Stelpaviricetes</taxon>
        <taxon>Stellavirales</taxon>
        <taxon>Astroviridae</taxon>
    </lineage>
</organism>
<sequence length="131" mass="15054">MYEHVFGMWVKPDKIKISDTLEGLTFCGFTTIRDGGYYLPIPVDAWKFITSTLHPTKQLPDFDALVGKILSYQIFTHNLPDDDPVKQWFEEAHAALVLHNRVDGGDPLPLITRDMRDFLWRGGPKKNGRRP</sequence>
<dbReference type="EMBL" id="PP711865">
    <property type="protein sequence ID" value="XBH23904.1"/>
    <property type="molecule type" value="Genomic_RNA"/>
</dbReference>
<protein>
    <submittedName>
        <fullName evidence="4">ORF1b protein</fullName>
    </submittedName>
</protein>
<dbReference type="InterPro" id="IPR043502">
    <property type="entry name" value="DNA/RNA_pol_sf"/>
</dbReference>
<evidence type="ECO:0000256" key="3">
    <source>
        <dbReference type="ARBA" id="ARBA00022695"/>
    </source>
</evidence>
<dbReference type="GO" id="GO:0003968">
    <property type="term" value="F:RNA-directed RNA polymerase activity"/>
    <property type="evidence" value="ECO:0007669"/>
    <property type="project" value="UniProtKB-KW"/>
</dbReference>
<evidence type="ECO:0000313" key="4">
    <source>
        <dbReference type="EMBL" id="XBH23904.1"/>
    </source>
</evidence>
<dbReference type="SUPFAM" id="SSF56672">
    <property type="entry name" value="DNA/RNA polymerases"/>
    <property type="match status" value="1"/>
</dbReference>
<evidence type="ECO:0000256" key="1">
    <source>
        <dbReference type="ARBA" id="ARBA00022484"/>
    </source>
</evidence>
<reference evidence="4" key="2">
    <citation type="submission" date="2024-02" db="EMBL/GenBank/DDBJ databases">
        <authorList>
            <person name="Hu B."/>
        </authorList>
    </citation>
    <scope>NUCLEOTIDE SEQUENCE</scope>
    <source>
        <strain evidence="4">21A/Kenya/BAT0736/2015</strain>
    </source>
</reference>
<keyword evidence="1" id="KW-0696">RNA-directed RNA polymerase</keyword>